<feature type="transmembrane region" description="Helical" evidence="6">
    <location>
        <begin position="9"/>
        <end position="28"/>
    </location>
</feature>
<name>A0A544SSZ5_9BACI</name>
<gene>
    <name evidence="8" type="ORF">FG383_16935</name>
</gene>
<dbReference type="PROSITE" id="PS50850">
    <property type="entry name" value="MFS"/>
    <property type="match status" value="1"/>
</dbReference>
<proteinExistence type="predicted"/>
<keyword evidence="4 6" id="KW-1133">Transmembrane helix</keyword>
<dbReference type="PANTHER" id="PTHR23504:SF115">
    <property type="entry name" value="MULTIDRUG RESISTANCE PROTEIN 2"/>
    <property type="match status" value="1"/>
</dbReference>
<dbReference type="PRINTS" id="PR01035">
    <property type="entry name" value="TCRTETA"/>
</dbReference>
<dbReference type="Proteomes" id="UP000318937">
    <property type="component" value="Unassembled WGS sequence"/>
</dbReference>
<dbReference type="Pfam" id="PF07690">
    <property type="entry name" value="MFS_1"/>
    <property type="match status" value="1"/>
</dbReference>
<dbReference type="SUPFAM" id="SSF103473">
    <property type="entry name" value="MFS general substrate transporter"/>
    <property type="match status" value="1"/>
</dbReference>
<feature type="transmembrane region" description="Helical" evidence="6">
    <location>
        <begin position="100"/>
        <end position="122"/>
    </location>
</feature>
<comment type="caution">
    <text evidence="8">The sequence shown here is derived from an EMBL/GenBank/DDBJ whole genome shotgun (WGS) entry which is preliminary data.</text>
</comment>
<dbReference type="InterPro" id="IPR036259">
    <property type="entry name" value="MFS_trans_sf"/>
</dbReference>
<feature type="transmembrane region" description="Helical" evidence="6">
    <location>
        <begin position="367"/>
        <end position="387"/>
    </location>
</feature>
<reference evidence="8 9" key="1">
    <citation type="submission" date="2019-05" db="EMBL/GenBank/DDBJ databases">
        <title>Psychrobacillus vulpis sp. nov., a new species isolated from feces of a red fox that inhabits in The Tablas de Daimiel Natural Park, Albacete, Spain.</title>
        <authorList>
            <person name="Rodriguez M."/>
            <person name="Reina J.C."/>
            <person name="Bejar V."/>
            <person name="Llamas I."/>
        </authorList>
    </citation>
    <scope>NUCLEOTIDE SEQUENCE [LARGE SCALE GENOMIC DNA]</scope>
    <source>
        <strain evidence="8 9">NHI-2</strain>
    </source>
</reference>
<dbReference type="Gene3D" id="1.20.1250.20">
    <property type="entry name" value="MFS general substrate transporter like domains"/>
    <property type="match status" value="1"/>
</dbReference>
<dbReference type="OrthoDB" id="9793283at2"/>
<dbReference type="InterPro" id="IPR020846">
    <property type="entry name" value="MFS_dom"/>
</dbReference>
<evidence type="ECO:0000256" key="4">
    <source>
        <dbReference type="ARBA" id="ARBA00022989"/>
    </source>
</evidence>
<keyword evidence="2" id="KW-0813">Transport</keyword>
<evidence type="ECO:0000313" key="8">
    <source>
        <dbReference type="EMBL" id="TQR08329.1"/>
    </source>
</evidence>
<evidence type="ECO:0000256" key="5">
    <source>
        <dbReference type="ARBA" id="ARBA00023136"/>
    </source>
</evidence>
<evidence type="ECO:0000259" key="7">
    <source>
        <dbReference type="PROSITE" id="PS50850"/>
    </source>
</evidence>
<comment type="subcellular location">
    <subcellularLocation>
        <location evidence="1">Cell membrane</location>
        <topology evidence="1">Multi-pass membrane protein</topology>
    </subcellularLocation>
</comment>
<feature type="transmembrane region" description="Helical" evidence="6">
    <location>
        <begin position="134"/>
        <end position="156"/>
    </location>
</feature>
<feature type="transmembrane region" description="Helical" evidence="6">
    <location>
        <begin position="281"/>
        <end position="298"/>
    </location>
</feature>
<dbReference type="CDD" id="cd17325">
    <property type="entry name" value="MFS_MdtG_SLC18_like"/>
    <property type="match status" value="1"/>
</dbReference>
<sequence>MAKKSSQFALYILMFNMFIAMAGIGLVIPVMPQYLETFGVAGQALGFIIASFALGQFVFSPLAGDLSDTYGRKKLIIVGLVVFSASQLWFGLATHEWMLYAARFISGIGGAFLIPATMAFVADITTLEDRGKGMGFLGASMSLGFMIGPAIGGFLAKVSLTFPFYMAAIAAILSAVISFIILPDVKHAIAENASVKKKRENILVQMKNSMKTPYFMMLIIIFVFSFGIANFQTTFSLYVDHKYNYTPQDIAIVLTVGGFAGVIVQTLIVNKLFKRFGELNVILFSLVGAALSLLAFFLVDGFALVLLIATLFSTATTLIRPAVNTVVSKLAGDEQGFAAGMNNAYMSLGNMIGPALAGIFFDININFPFVIGSIILLCSWSITIVWIKKKKPVIA</sequence>
<evidence type="ECO:0000256" key="6">
    <source>
        <dbReference type="SAM" id="Phobius"/>
    </source>
</evidence>
<dbReference type="GO" id="GO:0022857">
    <property type="term" value="F:transmembrane transporter activity"/>
    <property type="evidence" value="ECO:0007669"/>
    <property type="project" value="InterPro"/>
</dbReference>
<keyword evidence="5 6" id="KW-0472">Membrane</keyword>
<dbReference type="RefSeq" id="WP_142608580.1">
    <property type="nucleotide sequence ID" value="NZ_VDGG01000046.1"/>
</dbReference>
<dbReference type="InterPro" id="IPR011701">
    <property type="entry name" value="MFS"/>
</dbReference>
<dbReference type="GO" id="GO:0005886">
    <property type="term" value="C:plasma membrane"/>
    <property type="evidence" value="ECO:0007669"/>
    <property type="project" value="UniProtKB-SubCell"/>
</dbReference>
<keyword evidence="3 6" id="KW-0812">Transmembrane</keyword>
<feature type="transmembrane region" description="Helical" evidence="6">
    <location>
        <begin position="214"/>
        <end position="238"/>
    </location>
</feature>
<accession>A0A544SSZ5</accession>
<dbReference type="AlphaFoldDB" id="A0A544SSZ5"/>
<feature type="transmembrane region" description="Helical" evidence="6">
    <location>
        <begin position="344"/>
        <end position="361"/>
    </location>
</feature>
<feature type="transmembrane region" description="Helical" evidence="6">
    <location>
        <begin position="250"/>
        <end position="269"/>
    </location>
</feature>
<feature type="transmembrane region" description="Helical" evidence="6">
    <location>
        <begin position="304"/>
        <end position="323"/>
    </location>
</feature>
<feature type="transmembrane region" description="Helical" evidence="6">
    <location>
        <begin position="40"/>
        <end position="63"/>
    </location>
</feature>
<dbReference type="EMBL" id="VDGG01000046">
    <property type="protein sequence ID" value="TQR08329.1"/>
    <property type="molecule type" value="Genomic_DNA"/>
</dbReference>
<dbReference type="PANTHER" id="PTHR23504">
    <property type="entry name" value="MAJOR FACILITATOR SUPERFAMILY DOMAIN-CONTAINING PROTEIN 10"/>
    <property type="match status" value="1"/>
</dbReference>
<evidence type="ECO:0000313" key="9">
    <source>
        <dbReference type="Proteomes" id="UP000318937"/>
    </source>
</evidence>
<feature type="transmembrane region" description="Helical" evidence="6">
    <location>
        <begin position="162"/>
        <end position="182"/>
    </location>
</feature>
<evidence type="ECO:0000256" key="3">
    <source>
        <dbReference type="ARBA" id="ARBA00022692"/>
    </source>
</evidence>
<feature type="domain" description="Major facilitator superfamily (MFS) profile" evidence="7">
    <location>
        <begin position="9"/>
        <end position="391"/>
    </location>
</feature>
<organism evidence="8 9">
    <name type="scientific">Psychrobacillus soli</name>
    <dbReference type="NCBI Taxonomy" id="1543965"/>
    <lineage>
        <taxon>Bacteria</taxon>
        <taxon>Bacillati</taxon>
        <taxon>Bacillota</taxon>
        <taxon>Bacilli</taxon>
        <taxon>Bacillales</taxon>
        <taxon>Bacillaceae</taxon>
        <taxon>Psychrobacillus</taxon>
    </lineage>
</organism>
<keyword evidence="9" id="KW-1185">Reference proteome</keyword>
<feature type="transmembrane region" description="Helical" evidence="6">
    <location>
        <begin position="75"/>
        <end position="94"/>
    </location>
</feature>
<protein>
    <submittedName>
        <fullName evidence="8">MFS transporter</fullName>
    </submittedName>
</protein>
<evidence type="ECO:0000256" key="2">
    <source>
        <dbReference type="ARBA" id="ARBA00022448"/>
    </source>
</evidence>
<evidence type="ECO:0000256" key="1">
    <source>
        <dbReference type="ARBA" id="ARBA00004651"/>
    </source>
</evidence>
<dbReference type="InterPro" id="IPR001958">
    <property type="entry name" value="Tet-R_TetA/multi-R_MdtG-like"/>
</dbReference>